<proteinExistence type="predicted"/>
<organism evidence="1 2">
    <name type="scientific">Thermogemmata fonticola</name>
    <dbReference type="NCBI Taxonomy" id="2755323"/>
    <lineage>
        <taxon>Bacteria</taxon>
        <taxon>Pseudomonadati</taxon>
        <taxon>Planctomycetota</taxon>
        <taxon>Planctomycetia</taxon>
        <taxon>Gemmatales</taxon>
        <taxon>Gemmataceae</taxon>
        <taxon>Thermogemmata</taxon>
    </lineage>
</organism>
<evidence type="ECO:0000313" key="1">
    <source>
        <dbReference type="EMBL" id="MBA2227609.1"/>
    </source>
</evidence>
<name>A0A7V8VGH0_9BACT</name>
<dbReference type="Proteomes" id="UP000542342">
    <property type="component" value="Unassembled WGS sequence"/>
</dbReference>
<protein>
    <submittedName>
        <fullName evidence="1">Uncharacterized protein</fullName>
    </submittedName>
</protein>
<comment type="caution">
    <text evidence="1">The sequence shown here is derived from an EMBL/GenBank/DDBJ whole genome shotgun (WGS) entry which is preliminary data.</text>
</comment>
<reference evidence="1 2" key="1">
    <citation type="submission" date="2020-07" db="EMBL/GenBank/DDBJ databases">
        <title>Thermogemmata thermophila gen. nov., sp. nov., a novel moderate thermophilic planctomycete from a Kamchatka hot spring.</title>
        <authorList>
            <person name="Elcheninov A.G."/>
            <person name="Podosokorskaya O.A."/>
            <person name="Kovaleva O.L."/>
            <person name="Novikov A."/>
            <person name="Bonch-Osmolovskaya E.A."/>
            <person name="Toshchakov S.V."/>
            <person name="Kublanov I.V."/>
        </authorList>
    </citation>
    <scope>NUCLEOTIDE SEQUENCE [LARGE SCALE GENOMIC DNA]</scope>
    <source>
        <strain evidence="1 2">2918</strain>
    </source>
</reference>
<accession>A0A7V8VGH0</accession>
<sequence>MNQETIPCPTSEQLWSLVHQFLCQQAILEPAQAPLQAELLYRRGRPCGVLFHIDGPRQIRPSAIWVAGEQRLILYDSHGHRTREVRLQPAPPEAVLAALAEQPLLASPANRRAA</sequence>
<gene>
    <name evidence="1" type="ORF">H0921_15735</name>
</gene>
<dbReference type="AlphaFoldDB" id="A0A7V8VGH0"/>
<evidence type="ECO:0000313" key="2">
    <source>
        <dbReference type="Proteomes" id="UP000542342"/>
    </source>
</evidence>
<dbReference type="EMBL" id="JACEFB010000016">
    <property type="protein sequence ID" value="MBA2227609.1"/>
    <property type="molecule type" value="Genomic_DNA"/>
</dbReference>
<dbReference type="RefSeq" id="WP_194539471.1">
    <property type="nucleotide sequence ID" value="NZ_JACEFB010000016.1"/>
</dbReference>
<keyword evidence="2" id="KW-1185">Reference proteome</keyword>